<gene>
    <name evidence="9" type="ORF">FB459_3358</name>
</gene>
<dbReference type="GO" id="GO:0008360">
    <property type="term" value="P:regulation of cell shape"/>
    <property type="evidence" value="ECO:0007669"/>
    <property type="project" value="UniProtKB-UniRule"/>
</dbReference>
<evidence type="ECO:0000256" key="7">
    <source>
        <dbReference type="SAM" id="SignalP"/>
    </source>
</evidence>
<dbReference type="OrthoDB" id="9810670at2"/>
<dbReference type="RefSeq" id="WP_141929241.1">
    <property type="nucleotide sequence ID" value="NZ_BAABCI010000023.1"/>
</dbReference>
<dbReference type="SUPFAM" id="SSF47090">
    <property type="entry name" value="PGBD-like"/>
    <property type="match status" value="1"/>
</dbReference>
<dbReference type="InterPro" id="IPR038063">
    <property type="entry name" value="Transpep_catalytic_dom"/>
</dbReference>
<evidence type="ECO:0000256" key="4">
    <source>
        <dbReference type="ARBA" id="ARBA00022984"/>
    </source>
</evidence>
<feature type="signal peptide" evidence="7">
    <location>
        <begin position="1"/>
        <end position="34"/>
    </location>
</feature>
<dbReference type="Pfam" id="PF01471">
    <property type="entry name" value="PG_binding_1"/>
    <property type="match status" value="1"/>
</dbReference>
<proteinExistence type="predicted"/>
<keyword evidence="5 6" id="KW-0961">Cell wall biogenesis/degradation</keyword>
<evidence type="ECO:0000313" key="10">
    <source>
        <dbReference type="Proteomes" id="UP000320806"/>
    </source>
</evidence>
<evidence type="ECO:0000256" key="1">
    <source>
        <dbReference type="ARBA" id="ARBA00004752"/>
    </source>
</evidence>
<dbReference type="InterPro" id="IPR006311">
    <property type="entry name" value="TAT_signal"/>
</dbReference>
<name>A0A542EKC3_9MICO</name>
<evidence type="ECO:0000256" key="3">
    <source>
        <dbReference type="ARBA" id="ARBA00022960"/>
    </source>
</evidence>
<evidence type="ECO:0000256" key="5">
    <source>
        <dbReference type="ARBA" id="ARBA00023316"/>
    </source>
</evidence>
<dbReference type="Gene3D" id="1.10.101.10">
    <property type="entry name" value="PGBD-like superfamily/PGBD"/>
    <property type="match status" value="1"/>
</dbReference>
<evidence type="ECO:0000313" key="9">
    <source>
        <dbReference type="EMBL" id="TQJ15788.1"/>
    </source>
</evidence>
<evidence type="ECO:0000256" key="2">
    <source>
        <dbReference type="ARBA" id="ARBA00022679"/>
    </source>
</evidence>
<dbReference type="InterPro" id="IPR036366">
    <property type="entry name" value="PGBDSf"/>
</dbReference>
<dbReference type="InterPro" id="IPR036365">
    <property type="entry name" value="PGBD-like_sf"/>
</dbReference>
<dbReference type="UniPathway" id="UPA00219"/>
<keyword evidence="10" id="KW-1185">Reference proteome</keyword>
<feature type="active site" description="Proton donor/acceptor" evidence="6">
    <location>
        <position position="199"/>
    </location>
</feature>
<dbReference type="Proteomes" id="UP000320806">
    <property type="component" value="Unassembled WGS sequence"/>
</dbReference>
<keyword evidence="2" id="KW-0808">Transferase</keyword>
<reference evidence="9 10" key="1">
    <citation type="submission" date="2019-06" db="EMBL/GenBank/DDBJ databases">
        <title>Sequencing the genomes of 1000 actinobacteria strains.</title>
        <authorList>
            <person name="Klenk H.-P."/>
        </authorList>
    </citation>
    <scope>NUCLEOTIDE SEQUENCE [LARGE SCALE GENOMIC DNA]</scope>
    <source>
        <strain evidence="9 10">DSM 19828</strain>
    </source>
</reference>
<dbReference type="GO" id="GO:0005576">
    <property type="term" value="C:extracellular region"/>
    <property type="evidence" value="ECO:0007669"/>
    <property type="project" value="TreeGrafter"/>
</dbReference>
<dbReference type="GO" id="GO:0018104">
    <property type="term" value="P:peptidoglycan-protein cross-linking"/>
    <property type="evidence" value="ECO:0007669"/>
    <property type="project" value="TreeGrafter"/>
</dbReference>
<dbReference type="Gene3D" id="2.40.440.10">
    <property type="entry name" value="L,D-transpeptidase catalytic domain-like"/>
    <property type="match status" value="1"/>
</dbReference>
<comment type="pathway">
    <text evidence="1 6">Cell wall biogenesis; peptidoglycan biosynthesis.</text>
</comment>
<sequence>MGAQISRRTAVLGIGGVLGAAATAQVAQSSGAFAAPSATGSYRPMQYGSTGNDVRAVQTSLAAAGFWCGSADGSYGALTQQAVMALQKAYGARRTGRVDYWTWTKVHLRRRTYSRYRHDGIEIDKTRQLLLVVRGAAVHSVFNTSTGNGEWFSYQGRWVRATTPSGTFSIFRGGSNGWDYGALGGLYRPRYFNGGIAIHGSPSIPGYAASHGCCRLTTRAQDHLLATGRLAIGTKVRVY</sequence>
<feature type="active site" description="Nucleophile" evidence="6">
    <location>
        <position position="213"/>
    </location>
</feature>
<dbReference type="AlphaFoldDB" id="A0A542EKC3"/>
<dbReference type="PROSITE" id="PS51318">
    <property type="entry name" value="TAT"/>
    <property type="match status" value="1"/>
</dbReference>
<dbReference type="InterPro" id="IPR002477">
    <property type="entry name" value="Peptidoglycan-bd-like"/>
</dbReference>
<dbReference type="EMBL" id="VFMO01000001">
    <property type="protein sequence ID" value="TQJ15788.1"/>
    <property type="molecule type" value="Genomic_DNA"/>
</dbReference>
<dbReference type="CDD" id="cd16913">
    <property type="entry name" value="YkuD_like"/>
    <property type="match status" value="1"/>
</dbReference>
<dbReference type="GO" id="GO:0071972">
    <property type="term" value="F:peptidoglycan L,D-transpeptidase activity"/>
    <property type="evidence" value="ECO:0007669"/>
    <property type="project" value="TreeGrafter"/>
</dbReference>
<keyword evidence="7" id="KW-0732">Signal</keyword>
<dbReference type="GO" id="GO:0016740">
    <property type="term" value="F:transferase activity"/>
    <property type="evidence" value="ECO:0007669"/>
    <property type="project" value="UniProtKB-KW"/>
</dbReference>
<feature type="chain" id="PRO_5022207975" evidence="7">
    <location>
        <begin position="35"/>
        <end position="239"/>
    </location>
</feature>
<evidence type="ECO:0000256" key="6">
    <source>
        <dbReference type="PROSITE-ProRule" id="PRU01373"/>
    </source>
</evidence>
<dbReference type="InterPro" id="IPR050979">
    <property type="entry name" value="LD-transpeptidase"/>
</dbReference>
<dbReference type="SUPFAM" id="SSF141523">
    <property type="entry name" value="L,D-transpeptidase catalytic domain-like"/>
    <property type="match status" value="1"/>
</dbReference>
<evidence type="ECO:0000259" key="8">
    <source>
        <dbReference type="PROSITE" id="PS52029"/>
    </source>
</evidence>
<comment type="caution">
    <text evidence="9">The sequence shown here is derived from an EMBL/GenBank/DDBJ whole genome shotgun (WGS) entry which is preliminary data.</text>
</comment>
<protein>
    <submittedName>
        <fullName evidence="9">L,D-transpeptidase-like protein</fullName>
    </submittedName>
</protein>
<dbReference type="PROSITE" id="PS52029">
    <property type="entry name" value="LD_TPASE"/>
    <property type="match status" value="1"/>
</dbReference>
<keyword evidence="4 6" id="KW-0573">Peptidoglycan synthesis</keyword>
<dbReference type="GO" id="GO:0071555">
    <property type="term" value="P:cell wall organization"/>
    <property type="evidence" value="ECO:0007669"/>
    <property type="project" value="UniProtKB-UniRule"/>
</dbReference>
<dbReference type="Pfam" id="PF03734">
    <property type="entry name" value="YkuD"/>
    <property type="match status" value="1"/>
</dbReference>
<dbReference type="PANTHER" id="PTHR30582">
    <property type="entry name" value="L,D-TRANSPEPTIDASE"/>
    <property type="match status" value="1"/>
</dbReference>
<dbReference type="InterPro" id="IPR005490">
    <property type="entry name" value="LD_TPept_cat_dom"/>
</dbReference>
<organism evidence="9 10">
    <name type="scientific">Yimella lutea</name>
    <dbReference type="NCBI Taxonomy" id="587872"/>
    <lineage>
        <taxon>Bacteria</taxon>
        <taxon>Bacillati</taxon>
        <taxon>Actinomycetota</taxon>
        <taxon>Actinomycetes</taxon>
        <taxon>Micrococcales</taxon>
        <taxon>Dermacoccaceae</taxon>
        <taxon>Yimella</taxon>
    </lineage>
</organism>
<accession>A0A542EKC3</accession>
<keyword evidence="3 6" id="KW-0133">Cell shape</keyword>
<feature type="domain" description="L,D-TPase catalytic" evidence="8">
    <location>
        <begin position="119"/>
        <end position="239"/>
    </location>
</feature>